<evidence type="ECO:0000313" key="3">
    <source>
        <dbReference type="EMBL" id="QTC91475.1"/>
    </source>
</evidence>
<dbReference type="Pfam" id="PF13439">
    <property type="entry name" value="Glyco_transf_4"/>
    <property type="match status" value="1"/>
</dbReference>
<dbReference type="AlphaFoldDB" id="A0A975C0Y5"/>
<dbReference type="PANTHER" id="PTHR45947:SF13">
    <property type="entry name" value="TRANSFERASE"/>
    <property type="match status" value="1"/>
</dbReference>
<evidence type="ECO:0000313" key="4">
    <source>
        <dbReference type="Proteomes" id="UP000663918"/>
    </source>
</evidence>
<dbReference type="InterPro" id="IPR028098">
    <property type="entry name" value="Glyco_trans_4-like_N"/>
</dbReference>
<gene>
    <name evidence="3" type="ORF">IFJ75_00625</name>
</gene>
<feature type="domain" description="Glycosyl transferase family 1" evidence="1">
    <location>
        <begin position="230"/>
        <end position="381"/>
    </location>
</feature>
<proteinExistence type="predicted"/>
<evidence type="ECO:0000259" key="2">
    <source>
        <dbReference type="Pfam" id="PF13439"/>
    </source>
</evidence>
<dbReference type="Gene3D" id="3.40.50.2000">
    <property type="entry name" value="Glycogen Phosphorylase B"/>
    <property type="match status" value="2"/>
</dbReference>
<dbReference type="InterPro" id="IPR050194">
    <property type="entry name" value="Glycosyltransferase_grp1"/>
</dbReference>
<keyword evidence="4" id="KW-1185">Reference proteome</keyword>
<feature type="domain" description="Glycosyltransferase subfamily 4-like N-terminal" evidence="2">
    <location>
        <begin position="14"/>
        <end position="149"/>
    </location>
</feature>
<reference evidence="3" key="1">
    <citation type="submission" date="2020-09" db="EMBL/GenBank/DDBJ databases">
        <title>Brevundimonas sp. LVF2 isolated from a puddle in Goettingen, Germany.</title>
        <authorList>
            <person name="Friedrich I."/>
            <person name="Klassen A."/>
            <person name="Hannes N."/>
            <person name="Schneider D."/>
            <person name="Hertel R."/>
            <person name="Daniel R."/>
        </authorList>
    </citation>
    <scope>NUCLEOTIDE SEQUENCE</scope>
    <source>
        <strain evidence="3">LVF2</strain>
    </source>
</reference>
<accession>A0A975C0Y5</accession>
<evidence type="ECO:0000259" key="1">
    <source>
        <dbReference type="Pfam" id="PF00534"/>
    </source>
</evidence>
<organism evidence="3 4">
    <name type="scientific">Brevundimonas goettingensis</name>
    <dbReference type="NCBI Taxonomy" id="2774190"/>
    <lineage>
        <taxon>Bacteria</taxon>
        <taxon>Pseudomonadati</taxon>
        <taxon>Pseudomonadota</taxon>
        <taxon>Alphaproteobacteria</taxon>
        <taxon>Caulobacterales</taxon>
        <taxon>Caulobacteraceae</taxon>
        <taxon>Brevundimonas</taxon>
    </lineage>
</organism>
<dbReference type="Pfam" id="PF00534">
    <property type="entry name" value="Glycos_transf_1"/>
    <property type="match status" value="1"/>
</dbReference>
<dbReference type="GO" id="GO:0016757">
    <property type="term" value="F:glycosyltransferase activity"/>
    <property type="evidence" value="ECO:0007669"/>
    <property type="project" value="InterPro"/>
</dbReference>
<dbReference type="InterPro" id="IPR001296">
    <property type="entry name" value="Glyco_trans_1"/>
</dbReference>
<dbReference type="KEGG" id="bgoe:IFJ75_00625"/>
<name>A0A975C0Y5_9CAUL</name>
<dbReference type="RefSeq" id="WP_207870652.1">
    <property type="nucleotide sequence ID" value="NZ_CP062222.1"/>
</dbReference>
<protein>
    <submittedName>
        <fullName evidence="3">Glycosyltransferase family 4 protein</fullName>
    </submittedName>
</protein>
<dbReference type="SUPFAM" id="SSF53756">
    <property type="entry name" value="UDP-Glycosyltransferase/glycogen phosphorylase"/>
    <property type="match status" value="1"/>
</dbReference>
<dbReference type="CDD" id="cd03801">
    <property type="entry name" value="GT4_PimA-like"/>
    <property type="match status" value="1"/>
</dbReference>
<dbReference type="EMBL" id="CP062222">
    <property type="protein sequence ID" value="QTC91475.1"/>
    <property type="molecule type" value="Genomic_DNA"/>
</dbReference>
<sequence length="411" mass="46457">MRIALAHKFYHLAGGAEVFFRETERVLRDQGHETLMIASGEDHVREGADNVLLLDAPDYDSPSVLTKMRSLPSAIYDRGKKAEVKAALEAFRPDVFHAFGVNVQLTPSVVVAADELGLPIVGTFNDYKHICPNYKLFHHGRICMDCKPRRFYEPVLNRCSKDNLALSVAGSIEAYAHQALRIYDRFDHFTFSSKFLARTTQSFWADRDVSWSHLRNPFPSAAYEAQDEYAPYGLYFGRLIEEKGVDRLIRAAALLDGFPIKIVGDGPDTEALKALAVEVGADNVEFLGAKWGAELDEVLRLARFVVVPSIWHENFPYVINQSFAYARPVIGSDRGGITELVEHGQRGLIFDPDNIQELADQMRVLVADEDKARRFGQAAKVWSDQLFTDQIAYADLMSAYEQAHENRRRRR</sequence>
<dbReference type="PANTHER" id="PTHR45947">
    <property type="entry name" value="SULFOQUINOVOSYL TRANSFERASE SQD2"/>
    <property type="match status" value="1"/>
</dbReference>
<dbReference type="Proteomes" id="UP000663918">
    <property type="component" value="Chromosome"/>
</dbReference>